<feature type="compositionally biased region" description="Basic and acidic residues" evidence="1">
    <location>
        <begin position="513"/>
        <end position="530"/>
    </location>
</feature>
<dbReference type="OrthoDB" id="74412at2759"/>
<feature type="compositionally biased region" description="Acidic residues" evidence="1">
    <location>
        <begin position="673"/>
        <end position="685"/>
    </location>
</feature>
<feature type="region of interest" description="Disordered" evidence="1">
    <location>
        <begin position="709"/>
        <end position="728"/>
    </location>
</feature>
<feature type="compositionally biased region" description="Polar residues" evidence="1">
    <location>
        <begin position="582"/>
        <end position="591"/>
    </location>
</feature>
<proteinExistence type="predicted"/>
<feature type="region of interest" description="Disordered" evidence="1">
    <location>
        <begin position="900"/>
        <end position="1008"/>
    </location>
</feature>
<protein>
    <recommendedName>
        <fullName evidence="4">GPI-anchored cell surface glycoprotein</fullName>
    </recommendedName>
</protein>
<organism evidence="2 3">
    <name type="scientific">Cyphellophora attinorum</name>
    <dbReference type="NCBI Taxonomy" id="1664694"/>
    <lineage>
        <taxon>Eukaryota</taxon>
        <taxon>Fungi</taxon>
        <taxon>Dikarya</taxon>
        <taxon>Ascomycota</taxon>
        <taxon>Pezizomycotina</taxon>
        <taxon>Eurotiomycetes</taxon>
        <taxon>Chaetothyriomycetidae</taxon>
        <taxon>Chaetothyriales</taxon>
        <taxon>Cyphellophoraceae</taxon>
        <taxon>Cyphellophora</taxon>
    </lineage>
</organism>
<feature type="region of interest" description="Disordered" evidence="1">
    <location>
        <begin position="479"/>
        <end position="686"/>
    </location>
</feature>
<keyword evidence="3" id="KW-1185">Reference proteome</keyword>
<feature type="compositionally biased region" description="Low complexity" evidence="1">
    <location>
        <begin position="845"/>
        <end position="857"/>
    </location>
</feature>
<feature type="compositionally biased region" description="Basic and acidic residues" evidence="1">
    <location>
        <begin position="544"/>
        <end position="566"/>
    </location>
</feature>
<feature type="compositionally biased region" description="Basic and acidic residues" evidence="1">
    <location>
        <begin position="909"/>
        <end position="923"/>
    </location>
</feature>
<evidence type="ECO:0000313" key="3">
    <source>
        <dbReference type="Proteomes" id="UP000038010"/>
    </source>
</evidence>
<feature type="compositionally biased region" description="Polar residues" evidence="1">
    <location>
        <begin position="925"/>
        <end position="946"/>
    </location>
</feature>
<gene>
    <name evidence="2" type="ORF">AB675_12120</name>
</gene>
<feature type="region of interest" description="Disordered" evidence="1">
    <location>
        <begin position="737"/>
        <end position="858"/>
    </location>
</feature>
<dbReference type="GeneID" id="28732907"/>
<dbReference type="EMBL" id="LFJN01000019">
    <property type="protein sequence ID" value="KPI38371.1"/>
    <property type="molecule type" value="Genomic_DNA"/>
</dbReference>
<name>A0A0N0NKP0_9EURO</name>
<dbReference type="STRING" id="1664694.A0A0N0NKP0"/>
<dbReference type="Gene3D" id="3.40.20.10">
    <property type="entry name" value="Severin"/>
    <property type="match status" value="1"/>
</dbReference>
<feature type="compositionally biased region" description="Basic and acidic residues" evidence="1">
    <location>
        <begin position="795"/>
        <end position="805"/>
    </location>
</feature>
<feature type="compositionally biased region" description="Polar residues" evidence="1">
    <location>
        <begin position="501"/>
        <end position="511"/>
    </location>
</feature>
<evidence type="ECO:0008006" key="4">
    <source>
        <dbReference type="Google" id="ProtNLM"/>
    </source>
</evidence>
<dbReference type="RefSeq" id="XP_017998334.1">
    <property type="nucleotide sequence ID" value="XM_018141026.1"/>
</dbReference>
<feature type="compositionally biased region" description="Basic and acidic residues" evidence="1">
    <location>
        <begin position="223"/>
        <end position="251"/>
    </location>
</feature>
<comment type="caution">
    <text evidence="2">The sequence shown here is derived from an EMBL/GenBank/DDBJ whole genome shotgun (WGS) entry which is preliminary data.</text>
</comment>
<reference evidence="2 3" key="1">
    <citation type="submission" date="2015-06" db="EMBL/GenBank/DDBJ databases">
        <title>Draft genome of the ant-associated black yeast Phialophora attae CBS 131958.</title>
        <authorList>
            <person name="Moreno L.F."/>
            <person name="Stielow B.J."/>
            <person name="de Hoog S."/>
            <person name="Vicente V.A."/>
            <person name="Weiss V.A."/>
            <person name="de Vries M."/>
            <person name="Cruz L.M."/>
            <person name="Souza E.M."/>
        </authorList>
    </citation>
    <scope>NUCLEOTIDE SEQUENCE [LARGE SCALE GENOMIC DNA]</scope>
    <source>
        <strain evidence="2 3">CBS 131958</strain>
    </source>
</reference>
<feature type="compositionally biased region" description="Pro residues" evidence="1">
    <location>
        <begin position="594"/>
        <end position="609"/>
    </location>
</feature>
<feature type="region of interest" description="Disordered" evidence="1">
    <location>
        <begin position="150"/>
        <end position="172"/>
    </location>
</feature>
<dbReference type="InterPro" id="IPR029006">
    <property type="entry name" value="ADF-H/Gelsolin-like_dom_sf"/>
</dbReference>
<dbReference type="Proteomes" id="UP000038010">
    <property type="component" value="Unassembled WGS sequence"/>
</dbReference>
<evidence type="ECO:0000256" key="1">
    <source>
        <dbReference type="SAM" id="MobiDB-lite"/>
    </source>
</evidence>
<feature type="compositionally biased region" description="Polar residues" evidence="1">
    <location>
        <begin position="363"/>
        <end position="378"/>
    </location>
</feature>
<feature type="compositionally biased region" description="Polar residues" evidence="1">
    <location>
        <begin position="756"/>
        <end position="771"/>
    </location>
</feature>
<dbReference type="AlphaFoldDB" id="A0A0N0NKP0"/>
<feature type="compositionally biased region" description="Low complexity" evidence="1">
    <location>
        <begin position="620"/>
        <end position="631"/>
    </location>
</feature>
<feature type="region of interest" description="Disordered" evidence="1">
    <location>
        <begin position="341"/>
        <end position="457"/>
    </location>
</feature>
<dbReference type="VEuPathDB" id="FungiDB:AB675_12120"/>
<feature type="region of interest" description="Disordered" evidence="1">
    <location>
        <begin position="218"/>
        <end position="323"/>
    </location>
</feature>
<accession>A0A0N0NKP0</accession>
<feature type="compositionally biased region" description="Polar residues" evidence="1">
    <location>
        <begin position="737"/>
        <end position="749"/>
    </location>
</feature>
<evidence type="ECO:0000313" key="2">
    <source>
        <dbReference type="EMBL" id="KPI38371.1"/>
    </source>
</evidence>
<feature type="compositionally biased region" description="Polar residues" evidence="1">
    <location>
        <begin position="661"/>
        <end position="670"/>
    </location>
</feature>
<sequence length="1145" mass="124555">MSLEGLETPAVVEAHQASIAEPTGWFLLKYAEGSRDTIEVYKRGTGGVSEARDAIESYPDKSPLYGMVQHRRRKVIVKYVPDGTSRLLLVRVKIQFQAVPDAFPHDVVFEITTATGLNDSALGMHTMLAPSIGSVTSSSSSLRKERLKDITEDAEEGGIAKKETTHGLAPEVATQSHVPVAIPTHRQEAPTVQPQEDMLDDLPASALRAKALLAMRNSPEIDVTDHDEQESRARSETPLKHALSDASREQKPSAYTSASPPILPPIVPVSTDFDKALPAPPATEDVAPQQSAKALPVEEFVAHQPPARSTTAPDLKHSPHLTAGESESISLWSSEVAQFVPQPKKKKLGPRPHVEPPGRPRTSGASDNNVRTRTTAGLPNTVKVATDRARMPMSLRPSSQQSSKSVPGRFPSSQSVTNHPPMPSPTHIPHFQRPESRSVVGRTPSMTSEMSVNATPEKIRLMKALQMRKRNMLATQRSSLSPMLPAEHSPQGQNGYLPDSNGGTPTPTTFASERAEESSFTSREEPENRRGSLSSDTSSSITPKADESEKPKPKAVKPEKREDRSRLAAPPIAEVDSDDEISNSTQDNQVDSFPAPPRSPVPPASPGPPAKDTIPRKPVAATAAQSTPSPSDHSPSRPANPKRLSMSNVASRVKKGLSIPQPLQTTNSADVSGDSDAESFMDELENATVQEAKPVIVARTPVTPVMSAPAIFRDGNRNGTNGFQPRSSSANYIQERSQALGSRSSSALNNWPPMPNEQQGAPLTKKSSLGTGISKRIKALEVLSTRDSTSPPRQPVRDIPSKRSAFETFMKRSSFVKPNASTDKPPPKKVPETMPVGPIATNVGPAASDPAAFAPPAKGEAVSVTARIIRRDEHLPPSTAPGDLNLHRSPLIVEHERKNIDGRAVSRGRTADPPRSPVKEKGRFSFSSYRSMTQSASQPARLNTADSSSKLSLSSRAKMPRSMSDNSSLTEEKKGGSRTHRLMKRVSNLTGRKSQKNLAAKSEVDLHREQHPETIDERMEGDDRTVTSNNESLLHVVDIGDVNVQFPDTLLWKRRFMRIDDQGYLIFSPPANDPSIRNVSRKYHLADIRTPTLPDLEREQMAWSVFLDMRDGTCIQCACESRAMQQQVLQMLVDAHSAYSQLYGT</sequence>
<feature type="compositionally biased region" description="Polar residues" evidence="1">
    <location>
        <begin position="444"/>
        <end position="454"/>
    </location>
</feature>
<feature type="compositionally biased region" description="Polar residues" evidence="1">
    <location>
        <begin position="717"/>
        <end position="728"/>
    </location>
</feature>